<comment type="caution">
    <text evidence="1">The sequence shown here is derived from an EMBL/GenBank/DDBJ whole genome shotgun (WGS) entry which is preliminary data.</text>
</comment>
<evidence type="ECO:0000313" key="2">
    <source>
        <dbReference type="Proteomes" id="UP001060085"/>
    </source>
</evidence>
<organism evidence="1 2">
    <name type="scientific">Catharanthus roseus</name>
    <name type="common">Madagascar periwinkle</name>
    <name type="synonym">Vinca rosea</name>
    <dbReference type="NCBI Taxonomy" id="4058"/>
    <lineage>
        <taxon>Eukaryota</taxon>
        <taxon>Viridiplantae</taxon>
        <taxon>Streptophyta</taxon>
        <taxon>Embryophyta</taxon>
        <taxon>Tracheophyta</taxon>
        <taxon>Spermatophyta</taxon>
        <taxon>Magnoliopsida</taxon>
        <taxon>eudicotyledons</taxon>
        <taxon>Gunneridae</taxon>
        <taxon>Pentapetalae</taxon>
        <taxon>asterids</taxon>
        <taxon>lamiids</taxon>
        <taxon>Gentianales</taxon>
        <taxon>Apocynaceae</taxon>
        <taxon>Rauvolfioideae</taxon>
        <taxon>Vinceae</taxon>
        <taxon>Catharanthinae</taxon>
        <taxon>Catharanthus</taxon>
    </lineage>
</organism>
<gene>
    <name evidence="1" type="ORF">M9H77_05655</name>
</gene>
<dbReference type="Proteomes" id="UP001060085">
    <property type="component" value="Linkage Group LG01"/>
</dbReference>
<reference evidence="2" key="1">
    <citation type="journal article" date="2023" name="Nat. Plants">
        <title>Single-cell RNA sequencing provides a high-resolution roadmap for understanding the multicellular compartmentation of specialized metabolism.</title>
        <authorList>
            <person name="Sun S."/>
            <person name="Shen X."/>
            <person name="Li Y."/>
            <person name="Li Y."/>
            <person name="Wang S."/>
            <person name="Li R."/>
            <person name="Zhang H."/>
            <person name="Shen G."/>
            <person name="Guo B."/>
            <person name="Wei J."/>
            <person name="Xu J."/>
            <person name="St-Pierre B."/>
            <person name="Chen S."/>
            <person name="Sun C."/>
        </authorList>
    </citation>
    <scope>NUCLEOTIDE SEQUENCE [LARGE SCALE GENOMIC DNA]</scope>
</reference>
<proteinExistence type="predicted"/>
<accession>A0ACC0CHH2</accession>
<evidence type="ECO:0000313" key="1">
    <source>
        <dbReference type="EMBL" id="KAI5684427.1"/>
    </source>
</evidence>
<sequence length="492" mass="55406">MEINYGPYFDPYVELLIERMHPPRVCIDNDSCPECTLVKVDSANKHGILLEMVQVLTDLDLVISKSYISSDGGWLMDVFHVTDQWGNKITDETLIHYIQQAISANRETSRGIKPWMGKDLRPRHLSTDLTALEMTGIDRPGLMSEMSAVLAQLGCHVSAAILWTHNTRAACIFFLEDEPESGPITDPCRVAHVQAQLENVVEAHHCKGEKRSLKLAAAAAQTHTERRLHQLMTADRDFETCFNCCRNEDEEDDDDDVLIYNYGQRKKCNGTRVKIENCEERGYSIVNVRSRDRPKLLFDTVCALTDMQYVVFHAAISSRGSTAVQEYYMRHKDGCTLETEAERRRVAQCLIAATERRVSHGVRLDISIKNRIGLLSDVTRIFRENGLSISRAEIGTCGDKAMGTFYLKDVSGQNVSPKTLETIIQEIGGTVMVVNNNNSPNWSLPPRTTTISSASMSRGGDGMEDRRPKFSFGTLFWSQLERLSSSFRPIKS</sequence>
<dbReference type="EMBL" id="CM044701">
    <property type="protein sequence ID" value="KAI5684427.1"/>
    <property type="molecule type" value="Genomic_DNA"/>
</dbReference>
<protein>
    <submittedName>
        <fullName evidence="1">Uncharacterized protein</fullName>
    </submittedName>
</protein>
<keyword evidence="2" id="KW-1185">Reference proteome</keyword>
<name>A0ACC0CHH2_CATRO</name>